<proteinExistence type="predicted"/>
<dbReference type="Pfam" id="PF01607">
    <property type="entry name" value="CBM_14"/>
    <property type="match status" value="1"/>
</dbReference>
<keyword evidence="1" id="KW-0732">Signal</keyword>
<dbReference type="PROSITE" id="PS50940">
    <property type="entry name" value="CHIT_BIND_II"/>
    <property type="match status" value="1"/>
</dbReference>
<feature type="domain" description="Chitin-binding type-2" evidence="2">
    <location>
        <begin position="155"/>
        <end position="220"/>
    </location>
</feature>
<evidence type="ECO:0000313" key="4">
    <source>
        <dbReference type="RefSeq" id="XP_023160912.2"/>
    </source>
</evidence>
<dbReference type="OrthoDB" id="8179045at2759"/>
<organism evidence="3 4">
    <name type="scientific">Drosophila hydei</name>
    <name type="common">Fruit fly</name>
    <dbReference type="NCBI Taxonomy" id="7224"/>
    <lineage>
        <taxon>Eukaryota</taxon>
        <taxon>Metazoa</taxon>
        <taxon>Ecdysozoa</taxon>
        <taxon>Arthropoda</taxon>
        <taxon>Hexapoda</taxon>
        <taxon>Insecta</taxon>
        <taxon>Pterygota</taxon>
        <taxon>Neoptera</taxon>
        <taxon>Endopterygota</taxon>
        <taxon>Diptera</taxon>
        <taxon>Brachycera</taxon>
        <taxon>Muscomorpha</taxon>
        <taxon>Ephydroidea</taxon>
        <taxon>Drosophilidae</taxon>
        <taxon>Drosophila</taxon>
    </lineage>
</organism>
<gene>
    <name evidence="4" type="primary">LOC111592748</name>
</gene>
<accession>A0A6J1L9J7</accession>
<feature type="signal peptide" evidence="1">
    <location>
        <begin position="1"/>
        <end position="18"/>
    </location>
</feature>
<dbReference type="SUPFAM" id="SSF57625">
    <property type="entry name" value="Invertebrate chitin-binding proteins"/>
    <property type="match status" value="1"/>
</dbReference>
<dbReference type="KEGG" id="dhe:111592748"/>
<dbReference type="InterPro" id="IPR002557">
    <property type="entry name" value="Chitin-bd_dom"/>
</dbReference>
<dbReference type="AlphaFoldDB" id="A0A6J1L9J7"/>
<evidence type="ECO:0000256" key="1">
    <source>
        <dbReference type="SAM" id="SignalP"/>
    </source>
</evidence>
<keyword evidence="3" id="KW-1185">Reference proteome</keyword>
<reference evidence="4" key="1">
    <citation type="submission" date="2025-08" db="UniProtKB">
        <authorList>
            <consortium name="RefSeq"/>
        </authorList>
    </citation>
    <scope>IDENTIFICATION</scope>
    <source>
        <strain evidence="4">15085-1641.00</strain>
        <tissue evidence="4">Whole body</tissue>
    </source>
</reference>
<dbReference type="GeneID" id="111592748"/>
<sequence length="233" mass="24910">MLCVWLLLLALSVLDCQADCNVCSVSSNVACVSETQFMFCENNLPVQPVNSCPSGLFCTAQGSICQSDNTLTSCSGCGKCNDAGSFACMGVRTFILCLGSNQLSQISGSCAPNYVCNMDNPNICGTASNGFQATCPLVDDELSTTIVPGGNIDANTYCRYIQQAGRFPYGSTLETTCKQYIYCFMNGTIWYGGLYNCPGSTYFQPSAHLCNTSIPTTCTSAVRSLQLLNLRLP</sequence>
<dbReference type="OMA" id="PGSTYFQ"/>
<dbReference type="Proteomes" id="UP000504633">
    <property type="component" value="Unplaced"/>
</dbReference>
<dbReference type="InterPro" id="IPR036508">
    <property type="entry name" value="Chitin-bd_dom_sf"/>
</dbReference>
<name>A0A6J1L9J7_DROHY</name>
<evidence type="ECO:0000259" key="2">
    <source>
        <dbReference type="PROSITE" id="PS50940"/>
    </source>
</evidence>
<dbReference type="RefSeq" id="XP_023160912.2">
    <property type="nucleotide sequence ID" value="XM_023305144.2"/>
</dbReference>
<evidence type="ECO:0000313" key="3">
    <source>
        <dbReference type="Proteomes" id="UP000504633"/>
    </source>
</evidence>
<protein>
    <submittedName>
        <fullName evidence="4">Uncharacterized protein LOC111592748</fullName>
    </submittedName>
</protein>
<dbReference type="GO" id="GO:0005576">
    <property type="term" value="C:extracellular region"/>
    <property type="evidence" value="ECO:0007669"/>
    <property type="project" value="InterPro"/>
</dbReference>
<dbReference type="GO" id="GO:0008061">
    <property type="term" value="F:chitin binding"/>
    <property type="evidence" value="ECO:0007669"/>
    <property type="project" value="InterPro"/>
</dbReference>
<feature type="chain" id="PRO_5026674083" evidence="1">
    <location>
        <begin position="19"/>
        <end position="233"/>
    </location>
</feature>